<protein>
    <submittedName>
        <fullName evidence="2">Uncharacterized protein with ParB-like and HNH nuclease domain</fullName>
    </submittedName>
</protein>
<reference evidence="2 3" key="1">
    <citation type="submission" date="2018-05" db="EMBL/GenBank/DDBJ databases">
        <title>Genomic Encyclopedia of Archaeal and Bacterial Type Strains, Phase II (KMG-II): from individual species to whole genera.</title>
        <authorList>
            <person name="Goeker M."/>
        </authorList>
    </citation>
    <scope>NUCLEOTIDE SEQUENCE [LARGE SCALE GENOMIC DNA]</scope>
    <source>
        <strain evidence="2 3">DSM 19975</strain>
    </source>
</reference>
<accession>A0A316HCI1</accession>
<evidence type="ECO:0000313" key="2">
    <source>
        <dbReference type="EMBL" id="PWK78228.1"/>
    </source>
</evidence>
<sequence>MGHIANKIDAKDKKLTEVLNGQRYRIDAFQREYRWQRKHIEALISDLTTSFLNNYDEGHQIDDYDQYDCYYMGPIVLCEDKNELSIVDGQQRLTSFTLLLIFLNHAQSHLELGKNQLRDLNPFFYVTKAGKRTLVLNVETRRKVIEHLLQSPDTIYSNVEEFDSKEQDGRDIQYDQSVLNIIDRYEDITKLFPEDILSQNKLPLFVEWLLEKVLLVEVKAYSMENAYTIFETMNDRGMTLSPTEILKGFLLSKINDEEKSDEMNEFWKSRIAEINSQTDGDLDFFRAWLRAKYAVSIRTKQSGAENEDFELIGTQFNSWVKNNPSKTFLKSPDDYYFFIQSDFDFYSSLYIKIYSLKETHDEDFDIIYIANFYPLADSIFYPLMLSPISKIDDEKVIDEKLVLVANFIDCYTNVRSILSKPITQSTIRYSMYDFIKNIRNLDVSTLKEKLFSELEKSMNEGTLLSQFHQMDNWGYYHYFFARILYYLNTHDCNFVQLMRSKRQSSFVLARIFETVDKPEEVEDGQWEMVINSVANYCLVRRHDIETIETKRSPATKLKYLLKQDYLPELTGVINISSELFEFIQQRDAVLRDLASDIWNLSNV</sequence>
<dbReference type="PANTHER" id="PTHR35149">
    <property type="entry name" value="SLL5132 PROTEIN"/>
    <property type="match status" value="1"/>
</dbReference>
<organism evidence="2 3">
    <name type="scientific">Mucilaginibacter oryzae</name>
    <dbReference type="NCBI Taxonomy" id="468058"/>
    <lineage>
        <taxon>Bacteria</taxon>
        <taxon>Pseudomonadati</taxon>
        <taxon>Bacteroidota</taxon>
        <taxon>Sphingobacteriia</taxon>
        <taxon>Sphingobacteriales</taxon>
        <taxon>Sphingobacteriaceae</taxon>
        <taxon>Mucilaginibacter</taxon>
    </lineage>
</organism>
<dbReference type="AlphaFoldDB" id="A0A316HCI1"/>
<gene>
    <name evidence="2" type="ORF">LX99_02068</name>
</gene>
<proteinExistence type="predicted"/>
<dbReference type="PANTHER" id="PTHR35149:SF2">
    <property type="entry name" value="DUF262 DOMAIN-CONTAINING PROTEIN"/>
    <property type="match status" value="1"/>
</dbReference>
<evidence type="ECO:0000313" key="3">
    <source>
        <dbReference type="Proteomes" id="UP000245678"/>
    </source>
</evidence>
<dbReference type="Pfam" id="PF03235">
    <property type="entry name" value="GmrSD_N"/>
    <property type="match status" value="1"/>
</dbReference>
<comment type="caution">
    <text evidence="2">The sequence shown here is derived from an EMBL/GenBank/DDBJ whole genome shotgun (WGS) entry which is preliminary data.</text>
</comment>
<evidence type="ECO:0000259" key="1">
    <source>
        <dbReference type="Pfam" id="PF03235"/>
    </source>
</evidence>
<name>A0A316HCI1_9SPHI</name>
<dbReference type="InterPro" id="IPR004919">
    <property type="entry name" value="GmrSD_N"/>
</dbReference>
<dbReference type="EMBL" id="QGHA01000003">
    <property type="protein sequence ID" value="PWK78228.1"/>
    <property type="molecule type" value="Genomic_DNA"/>
</dbReference>
<dbReference type="RefSeq" id="WP_109607797.1">
    <property type="nucleotide sequence ID" value="NZ_QGHA01000003.1"/>
</dbReference>
<feature type="domain" description="GmrSD restriction endonucleases N-terminal" evidence="1">
    <location>
        <begin position="16"/>
        <end position="250"/>
    </location>
</feature>
<dbReference type="Proteomes" id="UP000245678">
    <property type="component" value="Unassembled WGS sequence"/>
</dbReference>
<keyword evidence="3" id="KW-1185">Reference proteome</keyword>